<evidence type="ECO:0000259" key="2">
    <source>
        <dbReference type="PROSITE" id="PS50006"/>
    </source>
</evidence>
<feature type="transmembrane region" description="Helical" evidence="1">
    <location>
        <begin position="259"/>
        <end position="277"/>
    </location>
</feature>
<feature type="transmembrane region" description="Helical" evidence="1">
    <location>
        <begin position="132"/>
        <end position="150"/>
    </location>
</feature>
<comment type="caution">
    <text evidence="3">The sequence shown here is derived from an EMBL/GenBank/DDBJ whole genome shotgun (WGS) entry which is preliminary data.</text>
</comment>
<dbReference type="RefSeq" id="WP_273599941.1">
    <property type="nucleotide sequence ID" value="NZ_JAQQXT010000004.1"/>
</dbReference>
<protein>
    <submittedName>
        <fullName evidence="3">FHA domain-containing protein</fullName>
    </submittedName>
</protein>
<dbReference type="CDD" id="cd00060">
    <property type="entry name" value="FHA"/>
    <property type="match status" value="1"/>
</dbReference>
<evidence type="ECO:0000256" key="1">
    <source>
        <dbReference type="SAM" id="Phobius"/>
    </source>
</evidence>
<evidence type="ECO:0000313" key="3">
    <source>
        <dbReference type="EMBL" id="MDC8771637.1"/>
    </source>
</evidence>
<feature type="domain" description="FHA" evidence="2">
    <location>
        <begin position="36"/>
        <end position="86"/>
    </location>
</feature>
<name>A0ABT5KCI0_9BURK</name>
<sequence>MDQQEQEQRIARIAVIEVLGRDGLVRQVQRITRWPARIGRSPNCEVVLDDTHLAAEHALLQWNEGGAASLVLMPSLNGGWLGERRLRAGDAAALKGNATFQLGASHLRWRSNAEALAPEQPMQQHQQRAAKVAGAWVPALLLLWLALLWIDRWSELNPGSPWVDYSSAVLGPLVVILGWAALWSLVTQLFQHRFPFFTHLRRALIVVTGLHLIGIAMPLLAFALSWPRLMVLDAVIFPAGLAALLWWHASLVWPRARRWLALAALSGLATLFVLTVARRQEQQYWLGPAYLSALPPPALRLVEPKQPQDLIEALRPLEAELARQANKDNESPSTEGGGEE</sequence>
<dbReference type="Gene3D" id="2.60.200.20">
    <property type="match status" value="1"/>
</dbReference>
<evidence type="ECO:0000313" key="4">
    <source>
        <dbReference type="Proteomes" id="UP001221189"/>
    </source>
</evidence>
<dbReference type="EMBL" id="JAQQXT010000004">
    <property type="protein sequence ID" value="MDC8771637.1"/>
    <property type="molecule type" value="Genomic_DNA"/>
</dbReference>
<dbReference type="InterPro" id="IPR000253">
    <property type="entry name" value="FHA_dom"/>
</dbReference>
<accession>A0ABT5KCI0</accession>
<gene>
    <name evidence="3" type="ORF">PRZ03_08660</name>
</gene>
<proteinExistence type="predicted"/>
<reference evidence="3 4" key="1">
    <citation type="submission" date="2022-10" db="EMBL/GenBank/DDBJ databases">
        <title>Paucibacter sp. hw1 Genome sequencing.</title>
        <authorList>
            <person name="Park S."/>
        </authorList>
    </citation>
    <scope>NUCLEOTIDE SEQUENCE [LARGE SCALE GENOMIC DNA]</scope>
    <source>
        <strain evidence="4">hw1</strain>
    </source>
</reference>
<dbReference type="SUPFAM" id="SSF49879">
    <property type="entry name" value="SMAD/FHA domain"/>
    <property type="match status" value="1"/>
</dbReference>
<dbReference type="Proteomes" id="UP001221189">
    <property type="component" value="Unassembled WGS sequence"/>
</dbReference>
<dbReference type="PROSITE" id="PS50006">
    <property type="entry name" value="FHA_DOMAIN"/>
    <property type="match status" value="1"/>
</dbReference>
<feature type="transmembrane region" description="Helical" evidence="1">
    <location>
        <begin position="170"/>
        <end position="191"/>
    </location>
</feature>
<keyword evidence="4" id="KW-1185">Reference proteome</keyword>
<keyword evidence="1" id="KW-1133">Transmembrane helix</keyword>
<keyword evidence="1" id="KW-0812">Transmembrane</keyword>
<feature type="transmembrane region" description="Helical" evidence="1">
    <location>
        <begin position="203"/>
        <end position="223"/>
    </location>
</feature>
<dbReference type="InterPro" id="IPR008984">
    <property type="entry name" value="SMAD_FHA_dom_sf"/>
</dbReference>
<organism evidence="3 4">
    <name type="scientific">Roseateles albus</name>
    <dbReference type="NCBI Taxonomy" id="2987525"/>
    <lineage>
        <taxon>Bacteria</taxon>
        <taxon>Pseudomonadati</taxon>
        <taxon>Pseudomonadota</taxon>
        <taxon>Betaproteobacteria</taxon>
        <taxon>Burkholderiales</taxon>
        <taxon>Sphaerotilaceae</taxon>
        <taxon>Roseateles</taxon>
    </lineage>
</organism>
<feature type="transmembrane region" description="Helical" evidence="1">
    <location>
        <begin position="229"/>
        <end position="247"/>
    </location>
</feature>
<dbReference type="Pfam" id="PF00498">
    <property type="entry name" value="FHA"/>
    <property type="match status" value="1"/>
</dbReference>
<keyword evidence="1" id="KW-0472">Membrane</keyword>